<feature type="coiled-coil region" evidence="1">
    <location>
        <begin position="91"/>
        <end position="125"/>
    </location>
</feature>
<dbReference type="RefSeq" id="WP_150150030.1">
    <property type="nucleotide sequence ID" value="NZ_QSND01000007.1"/>
</dbReference>
<dbReference type="Proteomes" id="UP000324326">
    <property type="component" value="Unassembled WGS sequence"/>
</dbReference>
<proteinExistence type="predicted"/>
<dbReference type="EMBL" id="QSND01000007">
    <property type="protein sequence ID" value="KAA6446967.1"/>
    <property type="molecule type" value="Genomic_DNA"/>
</dbReference>
<protein>
    <submittedName>
        <fullName evidence="2">DUF5082 domain-containing protein</fullName>
    </submittedName>
</protein>
<dbReference type="InterPro" id="IPR031681">
    <property type="entry name" value="YwqH-like"/>
</dbReference>
<sequence>MIGSILGETLALDIMKVDLSMKKEFLAELKACRKELQKDKTEFSESKKTITEPKLSSHTWQGSLTDSFDRIRGIMKTAYNEIDGKQLSDVLSKIDERIKSFQEDIHSLSQKVRSLEKKIENTKRETRSK</sequence>
<name>A0A5M8RED7_9BACI</name>
<reference evidence="2 3" key="1">
    <citation type="submission" date="2018-08" db="EMBL/GenBank/DDBJ databases">
        <title>Bacillus phenotypic plasticity.</title>
        <authorList>
            <person name="Hurtado E."/>
        </authorList>
    </citation>
    <scope>NUCLEOTIDE SEQUENCE [LARGE SCALE GENOMIC DNA]</scope>
    <source>
        <strain evidence="2 3">427</strain>
    </source>
</reference>
<evidence type="ECO:0000256" key="1">
    <source>
        <dbReference type="SAM" id="Coils"/>
    </source>
</evidence>
<keyword evidence="1" id="KW-0175">Coiled coil</keyword>
<evidence type="ECO:0000313" key="3">
    <source>
        <dbReference type="Proteomes" id="UP000324326"/>
    </source>
</evidence>
<evidence type="ECO:0000313" key="2">
    <source>
        <dbReference type="EMBL" id="KAA6446967.1"/>
    </source>
</evidence>
<dbReference type="Pfam" id="PF16888">
    <property type="entry name" value="YwqH-like"/>
    <property type="match status" value="1"/>
</dbReference>
<gene>
    <name evidence="2" type="ORF">DX927_23260</name>
</gene>
<comment type="caution">
    <text evidence="2">The sequence shown here is derived from an EMBL/GenBank/DDBJ whole genome shotgun (WGS) entry which is preliminary data.</text>
</comment>
<dbReference type="AlphaFoldDB" id="A0A5M8RED7"/>
<accession>A0A5M8RED7</accession>
<organism evidence="2 3">
    <name type="scientific">Bacillus swezeyi</name>
    <dbReference type="NCBI Taxonomy" id="1925020"/>
    <lineage>
        <taxon>Bacteria</taxon>
        <taxon>Bacillati</taxon>
        <taxon>Bacillota</taxon>
        <taxon>Bacilli</taxon>
        <taxon>Bacillales</taxon>
        <taxon>Bacillaceae</taxon>
        <taxon>Bacillus</taxon>
    </lineage>
</organism>